<reference evidence="5" key="2">
    <citation type="submission" date="2020-02" db="EMBL/GenBank/DDBJ databases">
        <authorList>
            <person name="Gilchrist C.L.M."/>
            <person name="Chooi Y.-H."/>
        </authorList>
    </citation>
    <scope>NUCLEOTIDE SEQUENCE</scope>
    <source>
        <strain evidence="5">MST-FP2251</strain>
    </source>
</reference>
<dbReference type="PANTHER" id="PTHR11783">
    <property type="entry name" value="SULFOTRANSFERASE SULT"/>
    <property type="match status" value="1"/>
</dbReference>
<dbReference type="Pfam" id="PF00685">
    <property type="entry name" value="Sulfotransfer_1"/>
    <property type="match status" value="1"/>
</dbReference>
<dbReference type="SUPFAM" id="SSF52540">
    <property type="entry name" value="P-loop containing nucleoside triphosphate hydrolases"/>
    <property type="match status" value="1"/>
</dbReference>
<evidence type="ECO:0000313" key="6">
    <source>
        <dbReference type="Proteomes" id="UP001194746"/>
    </source>
</evidence>
<dbReference type="Gene3D" id="3.40.50.300">
    <property type="entry name" value="P-loop containing nucleotide triphosphate hydrolases"/>
    <property type="match status" value="1"/>
</dbReference>
<organism evidence="5 6">
    <name type="scientific">Aspergillus nanangensis</name>
    <dbReference type="NCBI Taxonomy" id="2582783"/>
    <lineage>
        <taxon>Eukaryota</taxon>
        <taxon>Fungi</taxon>
        <taxon>Dikarya</taxon>
        <taxon>Ascomycota</taxon>
        <taxon>Pezizomycotina</taxon>
        <taxon>Eurotiomycetes</taxon>
        <taxon>Eurotiomycetidae</taxon>
        <taxon>Eurotiales</taxon>
        <taxon>Aspergillaceae</taxon>
        <taxon>Aspergillus</taxon>
        <taxon>Aspergillus subgen. Circumdati</taxon>
    </lineage>
</organism>
<evidence type="ECO:0000256" key="3">
    <source>
        <dbReference type="SAM" id="MobiDB-lite"/>
    </source>
</evidence>
<accession>A0AAD4CDI3</accession>
<dbReference type="InterPro" id="IPR000863">
    <property type="entry name" value="Sulfotransferase_dom"/>
</dbReference>
<name>A0AAD4CDI3_ASPNN</name>
<feature type="domain" description="Sulfotransferase" evidence="4">
    <location>
        <begin position="83"/>
        <end position="321"/>
    </location>
</feature>
<protein>
    <recommendedName>
        <fullName evidence="4">Sulfotransferase domain-containing protein</fullName>
    </recommendedName>
</protein>
<sequence>MAPSLLPASPSTNKNETTPSEETENAQAKLRVFEYTDAHHAEDLDGLLIGEHGYKYRLLENRVMPPYVTPDRYARSRRVQTRPTDICFVSYPKSGSTWLSYILVLMTENNQGATLRDSLHWVESSWTYPRSEEDLEKSSDPRIFKSHMPYGMALGGIPSQTQCRYIYIARNPKDVVTSYYHFEKEKSWAGYYGGNWDHWLDTFTRGQVQRGDWFDHVLSWWAEREHGNILFLKYEDLKQDPVSVVGEIAAFLGIELAADKLESILEKSRFQSMKSDDVLGDVKEFNKFFRKGKVGSWKEQFSGAQVEAFDRLCEERLRGTGLTFDGL</sequence>
<feature type="compositionally biased region" description="Polar residues" evidence="3">
    <location>
        <begin position="9"/>
        <end position="18"/>
    </location>
</feature>
<comment type="caution">
    <text evidence="5">The sequence shown here is derived from an EMBL/GenBank/DDBJ whole genome shotgun (WGS) entry which is preliminary data.</text>
</comment>
<reference evidence="5" key="1">
    <citation type="journal article" date="2019" name="Beilstein J. Org. Chem.">
        <title>Nanangenines: drimane sesquiterpenoids as the dominant metabolite cohort of a novel Australian fungus, Aspergillus nanangensis.</title>
        <authorList>
            <person name="Lacey H.J."/>
            <person name="Gilchrist C.L.M."/>
            <person name="Crombie A."/>
            <person name="Kalaitzis J.A."/>
            <person name="Vuong D."/>
            <person name="Rutledge P.J."/>
            <person name="Turner P."/>
            <person name="Pitt J.I."/>
            <person name="Lacey E."/>
            <person name="Chooi Y.H."/>
            <person name="Piggott A.M."/>
        </authorList>
    </citation>
    <scope>NUCLEOTIDE SEQUENCE</scope>
    <source>
        <strain evidence="5">MST-FP2251</strain>
    </source>
</reference>
<evidence type="ECO:0000256" key="1">
    <source>
        <dbReference type="ARBA" id="ARBA00005771"/>
    </source>
</evidence>
<keyword evidence="2" id="KW-0808">Transferase</keyword>
<dbReference type="InterPro" id="IPR027417">
    <property type="entry name" value="P-loop_NTPase"/>
</dbReference>
<gene>
    <name evidence="5" type="ORF">FE257_001726</name>
</gene>
<dbReference type="AlphaFoldDB" id="A0AAD4CDI3"/>
<proteinExistence type="inferred from homology"/>
<keyword evidence="6" id="KW-1185">Reference proteome</keyword>
<evidence type="ECO:0000256" key="2">
    <source>
        <dbReference type="ARBA" id="ARBA00022679"/>
    </source>
</evidence>
<dbReference type="GO" id="GO:0008146">
    <property type="term" value="F:sulfotransferase activity"/>
    <property type="evidence" value="ECO:0007669"/>
    <property type="project" value="InterPro"/>
</dbReference>
<dbReference type="Proteomes" id="UP001194746">
    <property type="component" value="Unassembled WGS sequence"/>
</dbReference>
<comment type="similarity">
    <text evidence="1">Belongs to the sulfotransferase 1 family.</text>
</comment>
<feature type="region of interest" description="Disordered" evidence="3">
    <location>
        <begin position="1"/>
        <end position="25"/>
    </location>
</feature>
<evidence type="ECO:0000313" key="5">
    <source>
        <dbReference type="EMBL" id="KAF9884465.1"/>
    </source>
</evidence>
<dbReference type="EMBL" id="VCAU01000121">
    <property type="protein sequence ID" value="KAF9884465.1"/>
    <property type="molecule type" value="Genomic_DNA"/>
</dbReference>
<evidence type="ECO:0000259" key="4">
    <source>
        <dbReference type="Pfam" id="PF00685"/>
    </source>
</evidence>